<dbReference type="PANTHER" id="PTHR43644:SF1">
    <property type="entry name" value="NAD(P)H-FLAVIN REDUCTASE"/>
    <property type="match status" value="1"/>
</dbReference>
<dbReference type="InterPro" id="IPR036010">
    <property type="entry name" value="2Fe-2S_ferredoxin-like_sf"/>
</dbReference>
<evidence type="ECO:0000313" key="4">
    <source>
        <dbReference type="EMBL" id="MBD7968029.1"/>
    </source>
</evidence>
<evidence type="ECO:0000256" key="2">
    <source>
        <dbReference type="ARBA" id="ARBA00022827"/>
    </source>
</evidence>
<keyword evidence="5" id="KW-1185">Reference proteome</keyword>
<dbReference type="RefSeq" id="WP_191799237.1">
    <property type="nucleotide sequence ID" value="NZ_JACSQL010000002.1"/>
</dbReference>
<dbReference type="PANTHER" id="PTHR43644">
    <property type="entry name" value="NA(+)-TRANSLOCATING NADH-QUINONE REDUCTASE SUBUNIT"/>
    <property type="match status" value="1"/>
</dbReference>
<dbReference type="SUPFAM" id="SSF54292">
    <property type="entry name" value="2Fe-2S ferredoxin-like"/>
    <property type="match status" value="1"/>
</dbReference>
<reference evidence="4 5" key="1">
    <citation type="submission" date="2020-08" db="EMBL/GenBank/DDBJ databases">
        <title>A Genomic Blueprint of the Chicken Gut Microbiome.</title>
        <authorList>
            <person name="Gilroy R."/>
            <person name="Ravi A."/>
            <person name="Getino M."/>
            <person name="Pursley I."/>
            <person name="Horton D.L."/>
            <person name="Alikhan N.-F."/>
            <person name="Baker D."/>
            <person name="Gharbi K."/>
            <person name="Hall N."/>
            <person name="Watson M."/>
            <person name="Adriaenssens E.M."/>
            <person name="Foster-Nyarko E."/>
            <person name="Jarju S."/>
            <person name="Secka A."/>
            <person name="Antonio M."/>
            <person name="Oren A."/>
            <person name="Chaudhuri R."/>
            <person name="La Ragione R.M."/>
            <person name="Hildebrand F."/>
            <person name="Pallen M.J."/>
        </authorList>
    </citation>
    <scope>NUCLEOTIDE SEQUENCE [LARGE SCALE GENOMIC DNA]</scope>
    <source>
        <strain evidence="4 5">Sa2BVA9</strain>
    </source>
</reference>
<proteinExistence type="predicted"/>
<sequence>MKVTFLPSGKQVEVKRGVTLLQASRLAGITIPTRCGGKAGCMMCKVDVPEGEECHLSKPGGAERNKLGTWLDQGTRLACQATVQDSVTVQVPEDKLKAAIRKQLERQAEEDTLW</sequence>
<feature type="domain" description="2Fe-2S ferredoxin-type" evidence="3">
    <location>
        <begin position="1"/>
        <end position="95"/>
    </location>
</feature>
<evidence type="ECO:0000256" key="1">
    <source>
        <dbReference type="ARBA" id="ARBA00022630"/>
    </source>
</evidence>
<dbReference type="EMBL" id="JACSQL010000002">
    <property type="protein sequence ID" value="MBD7968029.1"/>
    <property type="molecule type" value="Genomic_DNA"/>
</dbReference>
<dbReference type="Pfam" id="PF00111">
    <property type="entry name" value="Fer2"/>
    <property type="match status" value="1"/>
</dbReference>
<dbReference type="InterPro" id="IPR001041">
    <property type="entry name" value="2Fe-2S_ferredoxin-type"/>
</dbReference>
<comment type="caution">
    <text evidence="4">The sequence shown here is derived from an EMBL/GenBank/DDBJ whole genome shotgun (WGS) entry which is preliminary data.</text>
</comment>
<evidence type="ECO:0000259" key="3">
    <source>
        <dbReference type="PROSITE" id="PS51085"/>
    </source>
</evidence>
<dbReference type="Gene3D" id="3.10.20.30">
    <property type="match status" value="1"/>
</dbReference>
<name>A0ABR8SXF7_9BACL</name>
<gene>
    <name evidence="4" type="ORF">H9647_08130</name>
</gene>
<dbReference type="Proteomes" id="UP000608071">
    <property type="component" value="Unassembled WGS sequence"/>
</dbReference>
<protein>
    <submittedName>
        <fullName evidence="4">2Fe-2S iron-sulfur cluster binding domain-containing protein</fullName>
    </submittedName>
</protein>
<keyword evidence="2" id="KW-0274">FAD</keyword>
<dbReference type="CDD" id="cd00207">
    <property type="entry name" value="fer2"/>
    <property type="match status" value="1"/>
</dbReference>
<evidence type="ECO:0000313" key="5">
    <source>
        <dbReference type="Proteomes" id="UP000608071"/>
    </source>
</evidence>
<organism evidence="4 5">
    <name type="scientific">Paenibacillus gallinarum</name>
    <dbReference type="NCBI Taxonomy" id="2762232"/>
    <lineage>
        <taxon>Bacteria</taxon>
        <taxon>Bacillati</taxon>
        <taxon>Bacillota</taxon>
        <taxon>Bacilli</taxon>
        <taxon>Bacillales</taxon>
        <taxon>Paenibacillaceae</taxon>
        <taxon>Paenibacillus</taxon>
    </lineage>
</organism>
<keyword evidence="1" id="KW-0285">Flavoprotein</keyword>
<dbReference type="InterPro" id="IPR012675">
    <property type="entry name" value="Beta-grasp_dom_sf"/>
</dbReference>
<accession>A0ABR8SXF7</accession>
<dbReference type="PROSITE" id="PS51085">
    <property type="entry name" value="2FE2S_FER_2"/>
    <property type="match status" value="1"/>
</dbReference>